<dbReference type="GO" id="GO:1990077">
    <property type="term" value="C:primosome complex"/>
    <property type="evidence" value="ECO:0007669"/>
    <property type="project" value="UniProtKB-UniRule"/>
</dbReference>
<dbReference type="HAMAP" id="MF_00983">
    <property type="entry name" value="PriA"/>
    <property type="match status" value="1"/>
</dbReference>
<feature type="binding site" evidence="12">
    <location>
        <position position="425"/>
    </location>
    <ligand>
        <name>Zn(2+)</name>
        <dbReference type="ChEBI" id="CHEBI:29105"/>
        <label>1</label>
    </ligand>
</feature>
<evidence type="ECO:0000313" key="15">
    <source>
        <dbReference type="Proteomes" id="UP000325187"/>
    </source>
</evidence>
<dbReference type="GO" id="GO:0016887">
    <property type="term" value="F:ATP hydrolysis activity"/>
    <property type="evidence" value="ECO:0007669"/>
    <property type="project" value="RHEA"/>
</dbReference>
<dbReference type="InterPro" id="IPR005259">
    <property type="entry name" value="PriA"/>
</dbReference>
<keyword evidence="9 12" id="KW-0238">DNA-binding</keyword>
<keyword evidence="2 12" id="KW-0235">DNA replication</keyword>
<evidence type="ECO:0000256" key="9">
    <source>
        <dbReference type="ARBA" id="ARBA00023125"/>
    </source>
</evidence>
<dbReference type="InterPro" id="IPR041236">
    <property type="entry name" value="PriA_C"/>
</dbReference>
<dbReference type="Gene3D" id="3.40.1440.60">
    <property type="entry name" value="PriA, 3(prime) DNA-binding domain"/>
    <property type="match status" value="1"/>
</dbReference>
<reference evidence="14 15" key="1">
    <citation type="submission" date="2019-09" db="EMBL/GenBank/DDBJ databases">
        <title>NBRP : Genome information of microbial organism related human and environment.</title>
        <authorList>
            <person name="Hattori M."/>
            <person name="Oshima K."/>
            <person name="Inaba H."/>
            <person name="Suda W."/>
            <person name="Sakamoto M."/>
            <person name="Iino T."/>
            <person name="Kitahara M."/>
            <person name="Oshida Y."/>
            <person name="Iida T."/>
            <person name="Kudo T."/>
            <person name="Itoh T."/>
            <person name="Ohkuma M."/>
        </authorList>
    </citation>
    <scope>NUCLEOTIDE SEQUENCE [LARGE SCALE GENOMIC DNA]</scope>
    <source>
        <strain evidence="14 15">Mie-1</strain>
    </source>
</reference>
<keyword evidence="6 12" id="KW-0347">Helicase</keyword>
<dbReference type="GO" id="GO:0006269">
    <property type="term" value="P:DNA replication, synthesis of primer"/>
    <property type="evidence" value="ECO:0007669"/>
    <property type="project" value="UniProtKB-KW"/>
</dbReference>
<dbReference type="GO" id="GO:0006310">
    <property type="term" value="P:DNA recombination"/>
    <property type="evidence" value="ECO:0007669"/>
    <property type="project" value="InterPro"/>
</dbReference>
<dbReference type="InterPro" id="IPR040498">
    <property type="entry name" value="PriA_CRR"/>
</dbReference>
<dbReference type="SMART" id="SM00487">
    <property type="entry name" value="DEXDc"/>
    <property type="match status" value="1"/>
</dbReference>
<dbReference type="Proteomes" id="UP000325187">
    <property type="component" value="Unassembled WGS sequence"/>
</dbReference>
<evidence type="ECO:0000256" key="5">
    <source>
        <dbReference type="ARBA" id="ARBA00022801"/>
    </source>
</evidence>
<proteinExistence type="inferred from homology"/>
<feature type="binding site" evidence="12">
    <location>
        <position position="434"/>
    </location>
    <ligand>
        <name>Zn(2+)</name>
        <dbReference type="ChEBI" id="CHEBI:29105"/>
        <label>2</label>
    </ligand>
</feature>
<keyword evidence="1 12" id="KW-0639">Primosome</keyword>
<feature type="binding site" evidence="12">
    <location>
        <position position="468"/>
    </location>
    <ligand>
        <name>Zn(2+)</name>
        <dbReference type="ChEBI" id="CHEBI:29105"/>
        <label>1</label>
    </ligand>
</feature>
<keyword evidence="10 12" id="KW-0413">Isomerase</keyword>
<keyword evidence="8 12" id="KW-0067">ATP-binding</keyword>
<dbReference type="Pfam" id="PF17764">
    <property type="entry name" value="PriA_3primeBD"/>
    <property type="match status" value="1"/>
</dbReference>
<dbReference type="InterPro" id="IPR041222">
    <property type="entry name" value="PriA_3primeBD"/>
</dbReference>
<evidence type="ECO:0000256" key="11">
    <source>
        <dbReference type="ARBA" id="ARBA00048988"/>
    </source>
</evidence>
<feature type="binding site" evidence="12">
    <location>
        <position position="465"/>
    </location>
    <ligand>
        <name>Zn(2+)</name>
        <dbReference type="ChEBI" id="CHEBI:29105"/>
        <label>1</label>
    </ligand>
</feature>
<dbReference type="Pfam" id="PF18319">
    <property type="entry name" value="Zn_ribbon_PriA"/>
    <property type="match status" value="1"/>
</dbReference>
<comment type="subunit">
    <text evidence="12">Component of the replication restart primosome.</text>
</comment>
<dbReference type="PROSITE" id="PS51192">
    <property type="entry name" value="HELICASE_ATP_BIND_1"/>
    <property type="match status" value="1"/>
</dbReference>
<dbReference type="SUPFAM" id="SSF52540">
    <property type="entry name" value="P-loop containing nucleoside triphosphate hydrolases"/>
    <property type="match status" value="1"/>
</dbReference>
<dbReference type="Pfam" id="PF00270">
    <property type="entry name" value="DEAD"/>
    <property type="match status" value="1"/>
</dbReference>
<feature type="binding site" evidence="12">
    <location>
        <position position="452"/>
    </location>
    <ligand>
        <name>Zn(2+)</name>
        <dbReference type="ChEBI" id="CHEBI:29105"/>
        <label>2</label>
    </ligand>
</feature>
<dbReference type="InterPro" id="IPR014001">
    <property type="entry name" value="Helicase_ATP-bd"/>
</dbReference>
<dbReference type="GO" id="GO:0003677">
    <property type="term" value="F:DNA binding"/>
    <property type="evidence" value="ECO:0007669"/>
    <property type="project" value="UniProtKB-UniRule"/>
</dbReference>
<keyword evidence="3 12" id="KW-0479">Metal-binding</keyword>
<evidence type="ECO:0000256" key="10">
    <source>
        <dbReference type="ARBA" id="ARBA00023235"/>
    </source>
</evidence>
<name>A0A5A7N1M1_9PROT</name>
<dbReference type="CDD" id="cd17929">
    <property type="entry name" value="DEXHc_priA"/>
    <property type="match status" value="1"/>
</dbReference>
<accession>A0A5A7N1M1</accession>
<evidence type="ECO:0000256" key="2">
    <source>
        <dbReference type="ARBA" id="ARBA00022705"/>
    </source>
</evidence>
<evidence type="ECO:0000256" key="1">
    <source>
        <dbReference type="ARBA" id="ARBA00022515"/>
    </source>
</evidence>
<feature type="binding site" evidence="12">
    <location>
        <position position="437"/>
    </location>
    <ligand>
        <name>Zn(2+)</name>
        <dbReference type="ChEBI" id="CHEBI:29105"/>
        <label>2</label>
    </ligand>
</feature>
<evidence type="ECO:0000256" key="8">
    <source>
        <dbReference type="ARBA" id="ARBA00022840"/>
    </source>
</evidence>
<dbReference type="InterPro" id="IPR011545">
    <property type="entry name" value="DEAD/DEAH_box_helicase_dom"/>
</dbReference>
<dbReference type="GO" id="GO:0043138">
    <property type="term" value="F:3'-5' DNA helicase activity"/>
    <property type="evidence" value="ECO:0007669"/>
    <property type="project" value="UniProtKB-EC"/>
</dbReference>
<gene>
    <name evidence="12 14" type="primary">priA</name>
    <name evidence="14" type="ORF">JCM17845_25400</name>
</gene>
<dbReference type="SMART" id="SM00490">
    <property type="entry name" value="HELICc"/>
    <property type="match status" value="1"/>
</dbReference>
<dbReference type="InterPro" id="IPR042115">
    <property type="entry name" value="PriA_3primeBD_sf"/>
</dbReference>
<feature type="binding site" evidence="12">
    <location>
        <position position="428"/>
    </location>
    <ligand>
        <name>Zn(2+)</name>
        <dbReference type="ChEBI" id="CHEBI:29105"/>
        <label>1</label>
    </ligand>
</feature>
<sequence>MPFDAPFDYAAADPKPAPGTIVRVPLGKHLRVAVLWDDDEKPAAGKKPVADKRLKPVDSVLDAPPMSGKMRLFIAWVAHYTLSPLGAVLRMALPAQVVDAAAPTQTVCVLAGDPPAKLTNARRKVLDAAQRLGPSTVASLAKAADVSDGVVRGLVKSKTLITREISRDKSYDQPDPDRQGPDLREEQQIAATQLRAAVLKAAFAPILLEGVTGSGKTEVYFEAVAQALRHEGGQVLVMLPEIALTSQWLDRFEARFGARPVEWHSDLSPAERRRAWHGVASGSARIVVGARSALFLPFRDLRLLVVDEEHDPSFKQEEGVLYNARDMAVVRARFEACPIVLSTATPALETLLNARDGRYGHLVLAARHGAAQLPTISAIDLRSTPPETGDWLAPPLAKAISQTLAEGEQALLFLNRRGYAPLTLCRACGVRLECPHCTAWLVEHRYKRQVQCHHCGFSMPADPDCASCGGTDSMVACGPGVERVAEEVMRRWPQARLDVMTSDTITSPAKTRELVARIEAGAADIIVGTQIITKGYHFPKLTLVGVVDADLGLRGGDLRAGERCWQQMVQVAGRAGRAERAGHVFLQTYDPTHPVTRALIEGDREAFLTREIEERERAGMPPFGRLAGVILSGPDLDAVSAAGKALARAAPMQPGISVYGPAPAPLARLRGQHRHRLLIQTARKQPIQTIVQNWISQVKLPSSVRLRIDVDPYSFL</sequence>
<organism evidence="14 15">
    <name type="scientific">Iodidimonas gelatinilytica</name>
    <dbReference type="NCBI Taxonomy" id="1236966"/>
    <lineage>
        <taxon>Bacteria</taxon>
        <taxon>Pseudomonadati</taxon>
        <taxon>Pseudomonadota</taxon>
        <taxon>Alphaproteobacteria</taxon>
        <taxon>Iodidimonadales</taxon>
        <taxon>Iodidimonadaceae</taxon>
        <taxon>Iodidimonas</taxon>
    </lineage>
</organism>
<dbReference type="GO" id="GO:0008270">
    <property type="term" value="F:zinc ion binding"/>
    <property type="evidence" value="ECO:0007669"/>
    <property type="project" value="UniProtKB-UniRule"/>
</dbReference>
<dbReference type="Pfam" id="PF18074">
    <property type="entry name" value="PriA_C"/>
    <property type="match status" value="1"/>
</dbReference>
<dbReference type="PANTHER" id="PTHR30580:SF0">
    <property type="entry name" value="PRIMOSOMAL PROTEIN N"/>
    <property type="match status" value="1"/>
</dbReference>
<evidence type="ECO:0000259" key="13">
    <source>
        <dbReference type="PROSITE" id="PS51192"/>
    </source>
</evidence>
<evidence type="ECO:0000313" key="14">
    <source>
        <dbReference type="EMBL" id="GER01917.1"/>
    </source>
</evidence>
<dbReference type="Pfam" id="PF00271">
    <property type="entry name" value="Helicase_C"/>
    <property type="match status" value="1"/>
</dbReference>
<dbReference type="FunFam" id="3.40.50.300:FF:000489">
    <property type="entry name" value="Primosome assembly protein PriA"/>
    <property type="match status" value="1"/>
</dbReference>
<evidence type="ECO:0000256" key="7">
    <source>
        <dbReference type="ARBA" id="ARBA00022833"/>
    </source>
</evidence>
<evidence type="ECO:0000256" key="4">
    <source>
        <dbReference type="ARBA" id="ARBA00022741"/>
    </source>
</evidence>
<evidence type="ECO:0000256" key="3">
    <source>
        <dbReference type="ARBA" id="ARBA00022723"/>
    </source>
</evidence>
<comment type="similarity">
    <text evidence="12">Belongs to the helicase family. PriA subfamily.</text>
</comment>
<keyword evidence="5 12" id="KW-0378">Hydrolase</keyword>
<comment type="catalytic activity">
    <reaction evidence="12">
        <text>Couples ATP hydrolysis with the unwinding of duplex DNA by translocating in the 3'-5' direction.</text>
        <dbReference type="EC" id="5.6.2.4"/>
    </reaction>
</comment>
<comment type="catalytic activity">
    <reaction evidence="11 12">
        <text>ATP + H2O = ADP + phosphate + H(+)</text>
        <dbReference type="Rhea" id="RHEA:13065"/>
        <dbReference type="ChEBI" id="CHEBI:15377"/>
        <dbReference type="ChEBI" id="CHEBI:15378"/>
        <dbReference type="ChEBI" id="CHEBI:30616"/>
        <dbReference type="ChEBI" id="CHEBI:43474"/>
        <dbReference type="ChEBI" id="CHEBI:456216"/>
        <dbReference type="EC" id="5.6.2.4"/>
    </reaction>
</comment>
<protein>
    <recommendedName>
        <fullName evidence="12">Replication restart protein PriA</fullName>
    </recommendedName>
    <alternativeName>
        <fullName evidence="12">ATP-dependent DNA helicase PriA</fullName>
        <ecNumber evidence="12">5.6.2.4</ecNumber>
    </alternativeName>
    <alternativeName>
        <fullName evidence="12">DNA 3'-5' helicase PriA</fullName>
    </alternativeName>
</protein>
<keyword evidence="7 12" id="KW-0862">Zinc</keyword>
<keyword evidence="15" id="KW-1185">Reference proteome</keyword>
<dbReference type="GO" id="GO:0006270">
    <property type="term" value="P:DNA replication initiation"/>
    <property type="evidence" value="ECO:0007669"/>
    <property type="project" value="TreeGrafter"/>
</dbReference>
<dbReference type="EC" id="5.6.2.4" evidence="12"/>
<dbReference type="AlphaFoldDB" id="A0A5A7N1M1"/>
<evidence type="ECO:0000256" key="12">
    <source>
        <dbReference type="HAMAP-Rule" id="MF_00983"/>
    </source>
</evidence>
<dbReference type="NCBIfam" id="NF004070">
    <property type="entry name" value="PRK05580.2-2"/>
    <property type="match status" value="1"/>
</dbReference>
<dbReference type="InterPro" id="IPR001650">
    <property type="entry name" value="Helicase_C-like"/>
</dbReference>
<dbReference type="EMBL" id="BKCM01000014">
    <property type="protein sequence ID" value="GER01917.1"/>
    <property type="molecule type" value="Genomic_DNA"/>
</dbReference>
<dbReference type="NCBIfam" id="TIGR00595">
    <property type="entry name" value="priA"/>
    <property type="match status" value="1"/>
</dbReference>
<dbReference type="Gene3D" id="3.40.50.300">
    <property type="entry name" value="P-loop containing nucleotide triphosphate hydrolases"/>
    <property type="match status" value="2"/>
</dbReference>
<keyword evidence="4 12" id="KW-0547">Nucleotide-binding</keyword>
<dbReference type="GO" id="GO:0005524">
    <property type="term" value="F:ATP binding"/>
    <property type="evidence" value="ECO:0007669"/>
    <property type="project" value="UniProtKB-UniRule"/>
</dbReference>
<dbReference type="PANTHER" id="PTHR30580">
    <property type="entry name" value="PRIMOSOMAL PROTEIN N"/>
    <property type="match status" value="1"/>
</dbReference>
<comment type="caution">
    <text evidence="14">The sequence shown here is derived from an EMBL/GenBank/DDBJ whole genome shotgun (WGS) entry which is preliminary data.</text>
</comment>
<evidence type="ECO:0000256" key="6">
    <source>
        <dbReference type="ARBA" id="ARBA00022806"/>
    </source>
</evidence>
<dbReference type="GO" id="GO:0006302">
    <property type="term" value="P:double-strand break repair"/>
    <property type="evidence" value="ECO:0007669"/>
    <property type="project" value="InterPro"/>
</dbReference>
<comment type="cofactor">
    <cofactor evidence="12">
        <name>Zn(2+)</name>
        <dbReference type="ChEBI" id="CHEBI:29105"/>
    </cofactor>
    <text evidence="12">Binds 2 zinc ions per subunit.</text>
</comment>
<feature type="domain" description="Helicase ATP-binding" evidence="13">
    <location>
        <begin position="197"/>
        <end position="364"/>
    </location>
</feature>
<comment type="function">
    <text evidence="12">Initiates the restart of stalled replication forks, which reloads the replicative helicase on sites other than the origin of replication. Recognizes and binds to abandoned replication forks and remodels them to uncover a helicase loading site. Promotes assembly of the primosome at these replication forks.</text>
</comment>
<feature type="binding site" evidence="12">
    <location>
        <position position="455"/>
    </location>
    <ligand>
        <name>Zn(2+)</name>
        <dbReference type="ChEBI" id="CHEBI:29105"/>
        <label>2</label>
    </ligand>
</feature>
<dbReference type="InterPro" id="IPR027417">
    <property type="entry name" value="P-loop_NTPase"/>
</dbReference>